<proteinExistence type="predicted"/>
<keyword evidence="2" id="KW-1185">Reference proteome</keyword>
<reference evidence="1 2" key="1">
    <citation type="submission" date="2023-07" db="EMBL/GenBank/DDBJ databases">
        <title>Sorghum-associated microbial communities from plants grown in Nebraska, USA.</title>
        <authorList>
            <person name="Schachtman D."/>
        </authorList>
    </citation>
    <scope>NUCLEOTIDE SEQUENCE [LARGE SCALE GENOMIC DNA]</scope>
    <source>
        <strain evidence="1 2">584</strain>
    </source>
</reference>
<dbReference type="EMBL" id="JAVDPW010000006">
    <property type="protein sequence ID" value="MDR6291171.1"/>
    <property type="molecule type" value="Genomic_DNA"/>
</dbReference>
<dbReference type="Proteomes" id="UP001262410">
    <property type="component" value="Unassembled WGS sequence"/>
</dbReference>
<evidence type="ECO:0000313" key="1">
    <source>
        <dbReference type="EMBL" id="MDR6291171.1"/>
    </source>
</evidence>
<accession>A0ABU1JRB9</accession>
<name>A0ABU1JRB9_9PROT</name>
<dbReference type="RefSeq" id="WP_309796151.1">
    <property type="nucleotide sequence ID" value="NZ_JAVDPW010000006.1"/>
</dbReference>
<sequence>MATALLIIWAVIGPSVGLVLGAWWCSRIRDDETEEIRSAPPRRIAPMARGTLEWR</sequence>
<protein>
    <submittedName>
        <fullName evidence="1">Uncharacterized protein</fullName>
    </submittedName>
</protein>
<evidence type="ECO:0000313" key="2">
    <source>
        <dbReference type="Proteomes" id="UP001262410"/>
    </source>
</evidence>
<comment type="caution">
    <text evidence="1">The sequence shown here is derived from an EMBL/GenBank/DDBJ whole genome shotgun (WGS) entry which is preliminary data.</text>
</comment>
<gene>
    <name evidence="1" type="ORF">E9232_003697</name>
</gene>
<organism evidence="1 2">
    <name type="scientific">Inquilinus ginsengisoli</name>
    <dbReference type="NCBI Taxonomy" id="363840"/>
    <lineage>
        <taxon>Bacteria</taxon>
        <taxon>Pseudomonadati</taxon>
        <taxon>Pseudomonadota</taxon>
        <taxon>Alphaproteobacteria</taxon>
        <taxon>Rhodospirillales</taxon>
        <taxon>Rhodospirillaceae</taxon>
        <taxon>Inquilinus</taxon>
    </lineage>
</organism>